<comment type="caution">
    <text evidence="5">The sequence shown here is derived from an EMBL/GenBank/DDBJ whole genome shotgun (WGS) entry which is preliminary data.</text>
</comment>
<sequence length="241" mass="25762">MTKKALVTGASRGIGRAIAGRLASQGFDLYLTCLHSIDALTEYARELTEAYGVNCLPFQGDMGCAEDVERLFSSAPIRSLDVLVNNAGISYIGLLQDMTPEEWDRVLSTNLTSCFLTCRLAVPLMVHAKKGRILNISSVWGAAGASTEAAYSASKGAVNSLTKALAKELAPSNIQVNALACGVIDTDMNRCFSEEERQALMDEIPAGRFGTPEEAAALACQILEAPEYMTGQIITMDGGWI</sequence>
<evidence type="ECO:0000256" key="1">
    <source>
        <dbReference type="ARBA" id="ARBA00006484"/>
    </source>
</evidence>
<evidence type="ECO:0000313" key="6">
    <source>
        <dbReference type="Proteomes" id="UP000823922"/>
    </source>
</evidence>
<evidence type="ECO:0000313" key="5">
    <source>
        <dbReference type="EMBL" id="HJC86996.1"/>
    </source>
</evidence>
<dbReference type="PRINTS" id="PR00081">
    <property type="entry name" value="GDHRDH"/>
</dbReference>
<dbReference type="EMBL" id="DWVS01000072">
    <property type="protein sequence ID" value="HJC86996.1"/>
    <property type="molecule type" value="Genomic_DNA"/>
</dbReference>
<proteinExistence type="inferred from homology"/>
<dbReference type="Gene3D" id="3.40.50.720">
    <property type="entry name" value="NAD(P)-binding Rossmann-like Domain"/>
    <property type="match status" value="1"/>
</dbReference>
<dbReference type="GO" id="GO:0008202">
    <property type="term" value="P:steroid metabolic process"/>
    <property type="evidence" value="ECO:0007669"/>
    <property type="project" value="UniProtKB-KW"/>
</dbReference>
<dbReference type="Pfam" id="PF00106">
    <property type="entry name" value="adh_short"/>
    <property type="match status" value="1"/>
</dbReference>
<dbReference type="PANTHER" id="PTHR42879">
    <property type="entry name" value="3-OXOACYL-(ACYL-CARRIER-PROTEIN) REDUCTASE"/>
    <property type="match status" value="1"/>
</dbReference>
<comment type="similarity">
    <text evidence="1 4">Belongs to the short-chain dehydrogenases/reductases (SDR) family.</text>
</comment>
<evidence type="ECO:0000256" key="2">
    <source>
        <dbReference type="ARBA" id="ARBA00023002"/>
    </source>
</evidence>
<dbReference type="SUPFAM" id="SSF51735">
    <property type="entry name" value="NAD(P)-binding Rossmann-fold domains"/>
    <property type="match status" value="1"/>
</dbReference>
<keyword evidence="3" id="KW-0443">Lipid metabolism</keyword>
<dbReference type="InterPro" id="IPR002347">
    <property type="entry name" value="SDR_fam"/>
</dbReference>
<dbReference type="GO" id="GO:0016491">
    <property type="term" value="F:oxidoreductase activity"/>
    <property type="evidence" value="ECO:0007669"/>
    <property type="project" value="UniProtKB-KW"/>
</dbReference>
<dbReference type="GO" id="GO:0032787">
    <property type="term" value="P:monocarboxylic acid metabolic process"/>
    <property type="evidence" value="ECO:0007669"/>
    <property type="project" value="UniProtKB-ARBA"/>
</dbReference>
<evidence type="ECO:0000256" key="3">
    <source>
        <dbReference type="ARBA" id="ARBA00023221"/>
    </source>
</evidence>
<dbReference type="InterPro" id="IPR036291">
    <property type="entry name" value="NAD(P)-bd_dom_sf"/>
</dbReference>
<dbReference type="InterPro" id="IPR020904">
    <property type="entry name" value="Sc_DH/Rdtase_CS"/>
</dbReference>
<dbReference type="PRINTS" id="PR00080">
    <property type="entry name" value="SDRFAMILY"/>
</dbReference>
<keyword evidence="2" id="KW-0560">Oxidoreductase</keyword>
<protein>
    <submittedName>
        <fullName evidence="5">SDR family NAD(P)-dependent oxidoreductase</fullName>
    </submittedName>
</protein>
<organism evidence="5 6">
    <name type="scientific">Candidatus Eisenbergiella intestinigallinarum</name>
    <dbReference type="NCBI Taxonomy" id="2838549"/>
    <lineage>
        <taxon>Bacteria</taxon>
        <taxon>Bacillati</taxon>
        <taxon>Bacillota</taxon>
        <taxon>Clostridia</taxon>
        <taxon>Lachnospirales</taxon>
        <taxon>Lachnospiraceae</taxon>
        <taxon>Eisenbergiella</taxon>
    </lineage>
</organism>
<dbReference type="NCBIfam" id="NF047420">
    <property type="entry name" value="EF_P_mod_YmfI"/>
    <property type="match status" value="1"/>
</dbReference>
<dbReference type="FunFam" id="3.40.50.720:FF:000173">
    <property type="entry name" value="3-oxoacyl-[acyl-carrier protein] reductase"/>
    <property type="match status" value="1"/>
</dbReference>
<keyword evidence="3" id="KW-0753">Steroid metabolism</keyword>
<accession>A0A9D2TQN2</accession>
<name>A0A9D2TQN2_9FIRM</name>
<dbReference type="PROSITE" id="PS00061">
    <property type="entry name" value="ADH_SHORT"/>
    <property type="match status" value="1"/>
</dbReference>
<dbReference type="PANTHER" id="PTHR42879:SF2">
    <property type="entry name" value="3-OXOACYL-[ACYL-CARRIER-PROTEIN] REDUCTASE FABG"/>
    <property type="match status" value="1"/>
</dbReference>
<dbReference type="Proteomes" id="UP000823922">
    <property type="component" value="Unassembled WGS sequence"/>
</dbReference>
<dbReference type="InterPro" id="IPR050259">
    <property type="entry name" value="SDR"/>
</dbReference>
<reference evidence="5" key="1">
    <citation type="journal article" date="2021" name="PeerJ">
        <title>Extensive microbial diversity within the chicken gut microbiome revealed by metagenomics and culture.</title>
        <authorList>
            <person name="Gilroy R."/>
            <person name="Ravi A."/>
            <person name="Getino M."/>
            <person name="Pursley I."/>
            <person name="Horton D.L."/>
            <person name="Alikhan N.F."/>
            <person name="Baker D."/>
            <person name="Gharbi K."/>
            <person name="Hall N."/>
            <person name="Watson M."/>
            <person name="Adriaenssens E.M."/>
            <person name="Foster-Nyarko E."/>
            <person name="Jarju S."/>
            <person name="Secka A."/>
            <person name="Antonio M."/>
            <person name="Oren A."/>
            <person name="Chaudhuri R.R."/>
            <person name="La Ragione R."/>
            <person name="Hildebrand F."/>
            <person name="Pallen M.J."/>
        </authorList>
    </citation>
    <scope>NUCLEOTIDE SEQUENCE</scope>
    <source>
        <strain evidence="5">ChiBcec1-1630</strain>
    </source>
</reference>
<evidence type="ECO:0000256" key="4">
    <source>
        <dbReference type="RuleBase" id="RU000363"/>
    </source>
</evidence>
<dbReference type="AlphaFoldDB" id="A0A9D2TQN2"/>
<gene>
    <name evidence="5" type="ORF">H9926_03150</name>
</gene>
<reference evidence="5" key="2">
    <citation type="submission" date="2021-04" db="EMBL/GenBank/DDBJ databases">
        <authorList>
            <person name="Gilroy R."/>
        </authorList>
    </citation>
    <scope>NUCLEOTIDE SEQUENCE</scope>
    <source>
        <strain evidence="5">ChiBcec1-1630</strain>
    </source>
</reference>